<feature type="binding site" description="axial binding residue" evidence="1">
    <location>
        <position position="493"/>
    </location>
    <ligand>
        <name>heme</name>
        <dbReference type="ChEBI" id="CHEBI:30413"/>
    </ligand>
    <ligandPart>
        <name>Fe</name>
        <dbReference type="ChEBI" id="CHEBI:18248"/>
    </ligandPart>
</feature>
<keyword evidence="1" id="KW-0408">Iron</keyword>
<dbReference type="InterPro" id="IPR002401">
    <property type="entry name" value="Cyt_P450_E_grp-I"/>
</dbReference>
<evidence type="ECO:0000256" key="2">
    <source>
        <dbReference type="SAM" id="Phobius"/>
    </source>
</evidence>
<reference evidence="3 4" key="1">
    <citation type="submission" date="2019-09" db="EMBL/GenBank/DDBJ databases">
        <title>The hologenome of the rock-dwelling lichen Lasallia pustulata.</title>
        <authorList>
            <person name="Greshake Tzovaras B."/>
            <person name="Segers F."/>
            <person name="Bicker A."/>
            <person name="Dal Grande F."/>
            <person name="Otte J."/>
            <person name="Hankeln T."/>
            <person name="Schmitt I."/>
            <person name="Ebersberger I."/>
        </authorList>
    </citation>
    <scope>NUCLEOTIDE SEQUENCE [LARGE SCALE GENOMIC DNA]</scope>
    <source>
        <strain evidence="3">A1-1</strain>
    </source>
</reference>
<evidence type="ECO:0000256" key="1">
    <source>
        <dbReference type="PIRSR" id="PIRSR602401-1"/>
    </source>
</evidence>
<dbReference type="Gene3D" id="1.10.630.10">
    <property type="entry name" value="Cytochrome P450"/>
    <property type="match status" value="1"/>
</dbReference>
<dbReference type="CDD" id="cd00302">
    <property type="entry name" value="cytochrome_P450"/>
    <property type="match status" value="1"/>
</dbReference>
<dbReference type="AlphaFoldDB" id="A0A5M8Q4A0"/>
<dbReference type="PANTHER" id="PTHR24305:SF87">
    <property type="entry name" value="CYTOCHROME P450 MONOOXYGENASE ALND-RELATED"/>
    <property type="match status" value="1"/>
</dbReference>
<dbReference type="PRINTS" id="PR00463">
    <property type="entry name" value="EP450I"/>
</dbReference>
<feature type="transmembrane region" description="Helical" evidence="2">
    <location>
        <begin position="349"/>
        <end position="371"/>
    </location>
</feature>
<dbReference type="InterPro" id="IPR050121">
    <property type="entry name" value="Cytochrome_P450_monoxygenase"/>
</dbReference>
<keyword evidence="1" id="KW-0349">Heme</keyword>
<comment type="caution">
    <text evidence="3">The sequence shown here is derived from an EMBL/GenBank/DDBJ whole genome shotgun (WGS) entry which is preliminary data.</text>
</comment>
<dbReference type="InterPro" id="IPR001128">
    <property type="entry name" value="Cyt_P450"/>
</dbReference>
<keyword evidence="2" id="KW-0812">Transmembrane</keyword>
<protein>
    <submittedName>
        <fullName evidence="3">Cytochrome P450 82A2</fullName>
    </submittedName>
</protein>
<comment type="cofactor">
    <cofactor evidence="1">
        <name>heme</name>
        <dbReference type="ChEBI" id="CHEBI:30413"/>
    </cofactor>
</comment>
<sequence>MMLKEFFIGSPSTGRCVQINVSAAKTLQELRSGIANAFSILPKDSISFENTQSQLSTLESIIKSNEPVQVRVDEHHVREPLGPKALPLVGNHYELYPDHVGNHERLFARYGPVIKTVNMGTTIYLTNDPNVSRYVLSETEYFTKTTTDPQHPLHYMRDNTALFTCDSDAPVFKVAHKFVPPSMSPKAVRHYSPIMQEAVERSFKAFDELDRQDLAFNCYQYMFKLAGQIIYKMVLGMNLDHFENINSPPHEIIRLLGEYLILMKKVSLRPQWYSYLPFGPPKRLAWVKDRIWKLVDQAIEQRPRAPDGDQDLPLHDAALKATCVADYLCRAIDEKGQKLSHEYMLSNCVVLVGAGFITSASLLSWLIYALVKYPGNQERLLQELVDHGATADTKWRYDTIQSMKFLDKFVKEVQRVHNPSFQTARNAKKDVVLPGGYLLPKGAVIIPTFPSLHMNEAYWDNPNKFDPDRWDSDAVKQRHKMVYTPFATGPRGCIGFNVALQEAKLTLANLVYRYHWEDASTEPMVYDPEFLVMRPLNFYARAVQRTTWPQKSHE</sequence>
<dbReference type="EMBL" id="VXIT01000001">
    <property type="protein sequence ID" value="KAA6416230.1"/>
    <property type="molecule type" value="Genomic_DNA"/>
</dbReference>
<dbReference type="Pfam" id="PF00067">
    <property type="entry name" value="p450"/>
    <property type="match status" value="1"/>
</dbReference>
<accession>A0A5M8Q4A0</accession>
<organism evidence="3 4">
    <name type="scientific">Lasallia pustulata</name>
    <dbReference type="NCBI Taxonomy" id="136370"/>
    <lineage>
        <taxon>Eukaryota</taxon>
        <taxon>Fungi</taxon>
        <taxon>Dikarya</taxon>
        <taxon>Ascomycota</taxon>
        <taxon>Pezizomycotina</taxon>
        <taxon>Lecanoromycetes</taxon>
        <taxon>OSLEUM clade</taxon>
        <taxon>Umbilicariomycetidae</taxon>
        <taxon>Umbilicariales</taxon>
        <taxon>Umbilicariaceae</taxon>
        <taxon>Lasallia</taxon>
    </lineage>
</organism>
<dbReference type="GO" id="GO:0020037">
    <property type="term" value="F:heme binding"/>
    <property type="evidence" value="ECO:0007669"/>
    <property type="project" value="InterPro"/>
</dbReference>
<dbReference type="InterPro" id="IPR036396">
    <property type="entry name" value="Cyt_P450_sf"/>
</dbReference>
<gene>
    <name evidence="3" type="ORF">FRX48_00950</name>
</gene>
<keyword evidence="2" id="KW-1133">Transmembrane helix</keyword>
<proteinExistence type="predicted"/>
<name>A0A5M8Q4A0_9LECA</name>
<keyword evidence="2" id="KW-0472">Membrane</keyword>
<dbReference type="FunFam" id="1.10.630.10:FF:000090">
    <property type="entry name" value="Cytochrome P450 monooxygenase"/>
    <property type="match status" value="1"/>
</dbReference>
<dbReference type="GO" id="GO:0004497">
    <property type="term" value="F:monooxygenase activity"/>
    <property type="evidence" value="ECO:0007669"/>
    <property type="project" value="InterPro"/>
</dbReference>
<dbReference type="OrthoDB" id="1470350at2759"/>
<dbReference type="GO" id="GO:0016705">
    <property type="term" value="F:oxidoreductase activity, acting on paired donors, with incorporation or reduction of molecular oxygen"/>
    <property type="evidence" value="ECO:0007669"/>
    <property type="project" value="InterPro"/>
</dbReference>
<evidence type="ECO:0000313" key="4">
    <source>
        <dbReference type="Proteomes" id="UP000324767"/>
    </source>
</evidence>
<dbReference type="SUPFAM" id="SSF48264">
    <property type="entry name" value="Cytochrome P450"/>
    <property type="match status" value="1"/>
</dbReference>
<dbReference type="PRINTS" id="PR00385">
    <property type="entry name" value="P450"/>
</dbReference>
<keyword evidence="1" id="KW-0479">Metal-binding</keyword>
<evidence type="ECO:0000313" key="3">
    <source>
        <dbReference type="EMBL" id="KAA6416230.1"/>
    </source>
</evidence>
<dbReference type="Proteomes" id="UP000324767">
    <property type="component" value="Unassembled WGS sequence"/>
</dbReference>
<dbReference type="PANTHER" id="PTHR24305">
    <property type="entry name" value="CYTOCHROME P450"/>
    <property type="match status" value="1"/>
</dbReference>
<dbReference type="GO" id="GO:0005506">
    <property type="term" value="F:iron ion binding"/>
    <property type="evidence" value="ECO:0007669"/>
    <property type="project" value="InterPro"/>
</dbReference>